<evidence type="ECO:0000313" key="3">
    <source>
        <dbReference type="Proteomes" id="UP000728185"/>
    </source>
</evidence>
<evidence type="ECO:0000313" key="2">
    <source>
        <dbReference type="EMBL" id="KAA0193971.1"/>
    </source>
</evidence>
<feature type="transmembrane region" description="Helical" evidence="1">
    <location>
        <begin position="187"/>
        <end position="205"/>
    </location>
</feature>
<dbReference type="OrthoDB" id="6274471at2759"/>
<evidence type="ECO:0008006" key="4">
    <source>
        <dbReference type="Google" id="ProtNLM"/>
    </source>
</evidence>
<feature type="transmembrane region" description="Helical" evidence="1">
    <location>
        <begin position="255"/>
        <end position="284"/>
    </location>
</feature>
<keyword evidence="3" id="KW-1185">Reference proteome</keyword>
<dbReference type="PANTHER" id="PTHR45698:SF1">
    <property type="entry name" value="TRACE AMINE-ASSOCIATED RECEPTOR 13C-LIKE"/>
    <property type="match status" value="1"/>
</dbReference>
<feature type="transmembrane region" description="Helical" evidence="1">
    <location>
        <begin position="22"/>
        <end position="44"/>
    </location>
</feature>
<name>A0A8E0VKN4_9TREM</name>
<accession>A0A8E0VKN4</accession>
<protein>
    <recommendedName>
        <fullName evidence="4">G-protein coupled receptors family 1 profile domain-containing protein</fullName>
    </recommendedName>
</protein>
<dbReference type="Gene3D" id="1.20.1070.10">
    <property type="entry name" value="Rhodopsin 7-helix transmembrane proteins"/>
    <property type="match status" value="1"/>
</dbReference>
<sequence length="336" mass="37660">MQSNATGIVYNSILMPPISPTIQAVLSTLMSVGIVVNLYTAFALHQTKINSSLTKLLLYQQNLLDSLFAVLTISLICTDNYRPASNTIPVSSIVCHLFQSGVLSRIVRIMMVCNTVCQSADRFWAIVYPKTYRAYKNYYIALCSLLIPLYSVLSSVTRIAKVTMIDGSCLKHDLSVNKYTLCIVESILRYGIPMFLLILLNVLVIRRLCKQQQIQLVGSLTEQITHDGSADVTGRIENTGHILISIQRHIFVNTFFLAIELTVIEVVAIVLTILNLCNIVSYGVDSISRVYYLVTVVLLSGLNPCAEIFTIRMLRNTVMMHWHLFGSCCRKYEVNS</sequence>
<gene>
    <name evidence="2" type="ORF">FBUS_07851</name>
</gene>
<dbReference type="SUPFAM" id="SSF81321">
    <property type="entry name" value="Family A G protein-coupled receptor-like"/>
    <property type="match status" value="1"/>
</dbReference>
<organism evidence="2 3">
    <name type="scientific">Fasciolopsis buskii</name>
    <dbReference type="NCBI Taxonomy" id="27845"/>
    <lineage>
        <taxon>Eukaryota</taxon>
        <taxon>Metazoa</taxon>
        <taxon>Spiralia</taxon>
        <taxon>Lophotrochozoa</taxon>
        <taxon>Platyhelminthes</taxon>
        <taxon>Trematoda</taxon>
        <taxon>Digenea</taxon>
        <taxon>Plagiorchiida</taxon>
        <taxon>Echinostomata</taxon>
        <taxon>Echinostomatoidea</taxon>
        <taxon>Fasciolidae</taxon>
        <taxon>Fasciolopsis</taxon>
    </lineage>
</organism>
<reference evidence="2" key="1">
    <citation type="submission" date="2019-05" db="EMBL/GenBank/DDBJ databases">
        <title>Annotation for the trematode Fasciolopsis buski.</title>
        <authorList>
            <person name="Choi Y.-J."/>
        </authorList>
    </citation>
    <scope>NUCLEOTIDE SEQUENCE</scope>
    <source>
        <strain evidence="2">HT</strain>
        <tissue evidence="2">Whole worm</tissue>
    </source>
</reference>
<proteinExistence type="predicted"/>
<keyword evidence="1" id="KW-1133">Transmembrane helix</keyword>
<dbReference type="Proteomes" id="UP000728185">
    <property type="component" value="Unassembled WGS sequence"/>
</dbReference>
<comment type="caution">
    <text evidence="2">The sequence shown here is derived from an EMBL/GenBank/DDBJ whole genome shotgun (WGS) entry which is preliminary data.</text>
</comment>
<dbReference type="AlphaFoldDB" id="A0A8E0VKN4"/>
<feature type="transmembrane region" description="Helical" evidence="1">
    <location>
        <begin position="138"/>
        <end position="156"/>
    </location>
</feature>
<keyword evidence="1" id="KW-0472">Membrane</keyword>
<dbReference type="EMBL" id="LUCM01004683">
    <property type="protein sequence ID" value="KAA0193971.1"/>
    <property type="molecule type" value="Genomic_DNA"/>
</dbReference>
<keyword evidence="1" id="KW-0812">Transmembrane</keyword>
<evidence type="ECO:0000256" key="1">
    <source>
        <dbReference type="SAM" id="Phobius"/>
    </source>
</evidence>
<feature type="transmembrane region" description="Helical" evidence="1">
    <location>
        <begin position="290"/>
        <end position="311"/>
    </location>
</feature>
<dbReference type="PANTHER" id="PTHR45698">
    <property type="entry name" value="TRACE AMINE-ASSOCIATED RECEPTOR 19N-RELATED"/>
    <property type="match status" value="1"/>
</dbReference>